<dbReference type="STRING" id="1217705.F900_03162"/>
<evidence type="ECO:0008006" key="3">
    <source>
        <dbReference type="Google" id="ProtNLM"/>
    </source>
</evidence>
<evidence type="ECO:0000313" key="2">
    <source>
        <dbReference type="Proteomes" id="UP000013248"/>
    </source>
</evidence>
<dbReference type="eggNOG" id="COG0438">
    <property type="taxonomic scope" value="Bacteria"/>
</dbReference>
<protein>
    <recommendedName>
        <fullName evidence="3">Glycosyl transferase family 1 domain-containing protein</fullName>
    </recommendedName>
</protein>
<gene>
    <name evidence="1" type="ORF">F900_03162</name>
</gene>
<dbReference type="PANTHER" id="PTHR12526">
    <property type="entry name" value="GLYCOSYLTRANSFERASE"/>
    <property type="match status" value="1"/>
</dbReference>
<dbReference type="PATRIC" id="fig|1217705.3.peg.3069"/>
<organism evidence="1 2">
    <name type="scientific">Acinetobacter modestus</name>
    <dbReference type="NCBI Taxonomy" id="1776740"/>
    <lineage>
        <taxon>Bacteria</taxon>
        <taxon>Pseudomonadati</taxon>
        <taxon>Pseudomonadota</taxon>
        <taxon>Gammaproteobacteria</taxon>
        <taxon>Moraxellales</taxon>
        <taxon>Moraxellaceae</taxon>
        <taxon>Acinetobacter</taxon>
    </lineage>
</organism>
<dbReference type="AlphaFoldDB" id="N9N6Z6"/>
<dbReference type="EMBL" id="APRP01000032">
    <property type="protein sequence ID" value="ENW98561.1"/>
    <property type="molecule type" value="Genomic_DNA"/>
</dbReference>
<proteinExistence type="predicted"/>
<dbReference type="Pfam" id="PF13692">
    <property type="entry name" value="Glyco_trans_1_4"/>
    <property type="match status" value="1"/>
</dbReference>
<comment type="caution">
    <text evidence="1">The sequence shown here is derived from an EMBL/GenBank/DDBJ whole genome shotgun (WGS) entry which is preliminary data.</text>
</comment>
<evidence type="ECO:0000313" key="1">
    <source>
        <dbReference type="EMBL" id="ENW98561.1"/>
    </source>
</evidence>
<accession>N9N6Z6</accession>
<reference evidence="1 2" key="1">
    <citation type="submission" date="2013-02" db="EMBL/GenBank/DDBJ databases">
        <title>The Genome Sequence of Acinetobacter sp. ANC 3862.</title>
        <authorList>
            <consortium name="The Broad Institute Genome Sequencing Platform"/>
            <consortium name="The Broad Institute Genome Sequencing Center for Infectious Disease"/>
            <person name="Cerqueira G."/>
            <person name="Feldgarden M."/>
            <person name="Courvalin P."/>
            <person name="Perichon B."/>
            <person name="Grillot-Courvalin C."/>
            <person name="Clermont D."/>
            <person name="Rocha E."/>
            <person name="Yoon E.-J."/>
            <person name="Nemec A."/>
            <person name="Walker B."/>
            <person name="Young S.K."/>
            <person name="Zeng Q."/>
            <person name="Gargeya S."/>
            <person name="Fitzgerald M."/>
            <person name="Haas B."/>
            <person name="Abouelleil A."/>
            <person name="Alvarado L."/>
            <person name="Arachchi H.M."/>
            <person name="Berlin A.M."/>
            <person name="Chapman S.B."/>
            <person name="Dewar J."/>
            <person name="Goldberg J."/>
            <person name="Griggs A."/>
            <person name="Gujja S."/>
            <person name="Hansen M."/>
            <person name="Howarth C."/>
            <person name="Imamovic A."/>
            <person name="Larimer J."/>
            <person name="McCowan C."/>
            <person name="Murphy C."/>
            <person name="Neiman D."/>
            <person name="Pearson M."/>
            <person name="Priest M."/>
            <person name="Roberts A."/>
            <person name="Saif S."/>
            <person name="Shea T."/>
            <person name="Sisk P."/>
            <person name="Sykes S."/>
            <person name="Wortman J."/>
            <person name="Nusbaum C."/>
            <person name="Birren B."/>
        </authorList>
    </citation>
    <scope>NUCLEOTIDE SEQUENCE [LARGE SCALE GENOMIC DNA]</scope>
    <source>
        <strain evidence="1 2">ANC 3862</strain>
    </source>
</reference>
<dbReference type="HOGENOM" id="CLU_009583_11_6_6"/>
<dbReference type="RefSeq" id="WP_005218929.1">
    <property type="nucleotide sequence ID" value="NZ_KB850089.1"/>
</dbReference>
<dbReference type="Proteomes" id="UP000013248">
    <property type="component" value="Unassembled WGS sequence"/>
</dbReference>
<sequence length="397" mass="44688">MLVKKNILLVAPYVTFPNEPGDNRFISIAQLLSFEYNVTLVTSRFCHILKQQRKNTPIIDGVNVVLIDEPGYNTNVSFARLYSHKIFCNNFINFFSSYSKKIDLVYSAYPLIKTNNIIGKLKTQRGYKFIIDVQDVWPEAITGPIPMLSGLLGRILISPLSNYANKTYAYADALVAVSKTYLERADVNNLPIDHKKVIFIGANKLHYINHNKKNHSDKLVATYIGTMAGSYDLETVIKAAPLCHQQVKIQFIGTGPNESQLRNLNTQLGDHVEFLGTKPYQEAMDILCTSDVALNAIKAQSAATITNKLSDYFCCGLPILSCQEDQEVKMLLALGGGRNYLSNDHNNLADNLLFLAENRDVLENMSSINKKIAEEKFFRKTSYKCILKLINRLLLES</sequence>
<name>N9N6Z6_9GAMM</name>
<dbReference type="Gene3D" id="3.40.50.2000">
    <property type="entry name" value="Glycogen Phosphorylase B"/>
    <property type="match status" value="2"/>
</dbReference>
<dbReference type="SUPFAM" id="SSF53756">
    <property type="entry name" value="UDP-Glycosyltransferase/glycogen phosphorylase"/>
    <property type="match status" value="1"/>
</dbReference>